<keyword evidence="3" id="KW-1185">Reference proteome</keyword>
<keyword evidence="1" id="KW-0812">Transmembrane</keyword>
<keyword evidence="1" id="KW-1133">Transmembrane helix</keyword>
<comment type="caution">
    <text evidence="2">The sequence shown here is derived from an EMBL/GenBank/DDBJ whole genome shotgun (WGS) entry which is preliminary data.</text>
</comment>
<evidence type="ECO:0008006" key="4">
    <source>
        <dbReference type="Google" id="ProtNLM"/>
    </source>
</evidence>
<dbReference type="Pfam" id="PF11209">
    <property type="entry name" value="LmeA"/>
    <property type="match status" value="1"/>
</dbReference>
<gene>
    <name evidence="2" type="ORF">QF034_003702</name>
</gene>
<organism evidence="2 3">
    <name type="scientific">Streptomyces africanus</name>
    <dbReference type="NCBI Taxonomy" id="231024"/>
    <lineage>
        <taxon>Bacteria</taxon>
        <taxon>Bacillati</taxon>
        <taxon>Actinomycetota</taxon>
        <taxon>Actinomycetes</taxon>
        <taxon>Kitasatosporales</taxon>
        <taxon>Streptomycetaceae</taxon>
        <taxon>Streptomyces</taxon>
    </lineage>
</organism>
<sequence>MDGRSVVEHRTAVQPPRWGKHRMRALRILLIIVVILGGLFVIADRVAVNFAEGEAADRLKTTENLSATPDVSIKGFPFLTQVVGGSLDDIEVGIKNYEAAAGNGAQKIRIDDLQADMQGVEFSGDYSSATATSATGTATIAYDELLKTAKSEPTQVAPGVTANVVGLSDGGNGKIKVTVEATVLGTKLPEPVSVLSSVTVIDGDTVRVKADGLPKFGGVEIAESRVRAITDFQQKIDGLPGGIQLDKVQAAPNGVEITVKGSNVRLAG</sequence>
<protein>
    <recommendedName>
        <fullName evidence="4">DUF2993 domain-containing protein</fullName>
    </recommendedName>
</protein>
<name>A0ABU0QQ29_9ACTN</name>
<evidence type="ECO:0000313" key="2">
    <source>
        <dbReference type="EMBL" id="MDQ0749471.1"/>
    </source>
</evidence>
<dbReference type="InterPro" id="IPR021373">
    <property type="entry name" value="DUF2993"/>
</dbReference>
<evidence type="ECO:0000313" key="3">
    <source>
        <dbReference type="Proteomes" id="UP001232755"/>
    </source>
</evidence>
<feature type="transmembrane region" description="Helical" evidence="1">
    <location>
        <begin position="25"/>
        <end position="43"/>
    </location>
</feature>
<proteinExistence type="predicted"/>
<reference evidence="2 3" key="1">
    <citation type="submission" date="2023-07" db="EMBL/GenBank/DDBJ databases">
        <title>Comparative genomics of wheat-associated soil bacteria to identify genetic determinants of phenazine resistance.</title>
        <authorList>
            <person name="Mouncey N."/>
        </authorList>
    </citation>
    <scope>NUCLEOTIDE SEQUENCE [LARGE SCALE GENOMIC DNA]</scope>
    <source>
        <strain evidence="2 3">B3I12</strain>
    </source>
</reference>
<evidence type="ECO:0000256" key="1">
    <source>
        <dbReference type="SAM" id="Phobius"/>
    </source>
</evidence>
<accession>A0ABU0QQ29</accession>
<keyword evidence="1" id="KW-0472">Membrane</keyword>
<dbReference type="EMBL" id="JAUSYP010000001">
    <property type="protein sequence ID" value="MDQ0749471.1"/>
    <property type="molecule type" value="Genomic_DNA"/>
</dbReference>
<dbReference type="Proteomes" id="UP001232755">
    <property type="component" value="Unassembled WGS sequence"/>
</dbReference>